<keyword evidence="2" id="KW-1185">Reference proteome</keyword>
<dbReference type="RefSeq" id="WP_313866099.1">
    <property type="nucleotide sequence ID" value="NZ_CP132507.1"/>
</dbReference>
<gene>
    <name evidence="1" type="ORF">RAN89_09480</name>
</gene>
<accession>A0ABZ0AU58</accession>
<evidence type="ECO:0000313" key="1">
    <source>
        <dbReference type="EMBL" id="WNO03176.1"/>
    </source>
</evidence>
<dbReference type="Gene3D" id="1.10.238.160">
    <property type="match status" value="1"/>
</dbReference>
<dbReference type="Proteomes" id="UP001302257">
    <property type="component" value="Chromosome"/>
</dbReference>
<dbReference type="InterPro" id="IPR010260">
    <property type="entry name" value="AlpA"/>
</dbReference>
<proteinExistence type="predicted"/>
<sequence length="95" mass="10498">MPTVKAETGHRSHASIYNAIHAGLFTKPVPIGQRSVGWPSDEVQAINAARIAGKTEAEIRELVQRLHVKRTELANLFEEQLQQRATAHSVGFQSN</sequence>
<organism evidence="1 2">
    <name type="scientific">Rhodoferax mekongensis</name>
    <dbReference type="NCBI Taxonomy" id="3068341"/>
    <lineage>
        <taxon>Bacteria</taxon>
        <taxon>Pseudomonadati</taxon>
        <taxon>Pseudomonadota</taxon>
        <taxon>Betaproteobacteria</taxon>
        <taxon>Burkholderiales</taxon>
        <taxon>Comamonadaceae</taxon>
        <taxon>Rhodoferax</taxon>
    </lineage>
</organism>
<evidence type="ECO:0000313" key="2">
    <source>
        <dbReference type="Proteomes" id="UP001302257"/>
    </source>
</evidence>
<dbReference type="EMBL" id="CP132507">
    <property type="protein sequence ID" value="WNO03176.1"/>
    <property type="molecule type" value="Genomic_DNA"/>
</dbReference>
<protein>
    <submittedName>
        <fullName evidence="1">AlpA family phage regulatory protein</fullName>
    </submittedName>
</protein>
<dbReference type="Pfam" id="PF05930">
    <property type="entry name" value="Phage_AlpA"/>
    <property type="match status" value="1"/>
</dbReference>
<name>A0ABZ0AU58_9BURK</name>
<reference evidence="1 2" key="1">
    <citation type="submission" date="2023-08" db="EMBL/GenBank/DDBJ databases">
        <title>Rhodoferax potami sp. nov. and Rhodoferax mekongensis sp. nov., isolated from the Mekong River in Thailand.</title>
        <authorList>
            <person name="Kitikhun S."/>
            <person name="Charoenyingcharoen P."/>
            <person name="Siriarchawattana P."/>
            <person name="Likhitrattanapisal S."/>
            <person name="Nilsakha T."/>
            <person name="Chanpet A."/>
            <person name="Rattanawaree P."/>
            <person name="Ingsriswang S."/>
        </authorList>
    </citation>
    <scope>NUCLEOTIDE SEQUENCE [LARGE SCALE GENOMIC DNA]</scope>
    <source>
        <strain evidence="1 2">TBRC 17307</strain>
    </source>
</reference>